<dbReference type="InterPro" id="IPR003661">
    <property type="entry name" value="HisK_dim/P_dom"/>
</dbReference>
<dbReference type="Pfam" id="PF00672">
    <property type="entry name" value="HAMP"/>
    <property type="match status" value="1"/>
</dbReference>
<comment type="caution">
    <text evidence="15">The sequence shown here is derived from an EMBL/GenBank/DDBJ whole genome shotgun (WGS) entry which is preliminary data.</text>
</comment>
<dbReference type="InterPro" id="IPR036097">
    <property type="entry name" value="HisK_dim/P_sf"/>
</dbReference>
<evidence type="ECO:0000256" key="8">
    <source>
        <dbReference type="ARBA" id="ARBA00022989"/>
    </source>
</evidence>
<dbReference type="SUPFAM" id="SSF55874">
    <property type="entry name" value="ATPase domain of HSP90 chaperone/DNA topoisomerase II/histidine kinase"/>
    <property type="match status" value="1"/>
</dbReference>
<feature type="domain" description="HAMP" evidence="14">
    <location>
        <begin position="174"/>
        <end position="228"/>
    </location>
</feature>
<evidence type="ECO:0000256" key="10">
    <source>
        <dbReference type="ARBA" id="ARBA00023136"/>
    </source>
</evidence>
<dbReference type="Gene3D" id="3.30.565.10">
    <property type="entry name" value="Histidine kinase-like ATPase, C-terminal domain"/>
    <property type="match status" value="1"/>
</dbReference>
<evidence type="ECO:0000313" key="15">
    <source>
        <dbReference type="EMBL" id="GAA6497758.1"/>
    </source>
</evidence>
<gene>
    <name evidence="15" type="ORF">K340107D12_05740</name>
</gene>
<sequence length="467" mass="52345">MKNLSLKQKLTILYTVLMTVNICAVLAVLFSLSNREILSSVQNRLRESVTGAFDDIDWEDGRLDFDSDILELENGVYLSVYDMDGTLLYGKIPYGFDQSMDFRDGQVRRQKTGSVEYYVLDMSYAPEENVNLMVRGIISITDAEESFRITLRLALICLPLLVVLTAVLGYFMTRRTLRPVAHITETVCAIREEEDLSRRIGLGEGRDEIYRLASTFDSLLGQIEDSMKREKQFTSDVSHELRTPLSVILMQCDALLARDGLSGEVREEITVIQRKADSLSRMISQLLLLSRADQGREKVTMEILDFTGLSQMTAAEMEGIAAAKGIRLETAISPDIMVRGDETLLIRLWLNLLQNAVTYGKEGGCIHMGLWEDEDTVTGYVEDDGIGISARDLPHIWERFYRADSSRSNNGSSQNNNDSSQGNVSSSGLGLSMVQWIISVHKGTIQAVSEPGRGSRFTFRIPKEKKS</sequence>
<dbReference type="PROSITE" id="PS50109">
    <property type="entry name" value="HIS_KIN"/>
    <property type="match status" value="1"/>
</dbReference>
<dbReference type="InterPro" id="IPR036890">
    <property type="entry name" value="HATPase_C_sf"/>
</dbReference>
<dbReference type="SMART" id="SM00388">
    <property type="entry name" value="HisKA"/>
    <property type="match status" value="1"/>
</dbReference>
<evidence type="ECO:0000256" key="11">
    <source>
        <dbReference type="SAM" id="MobiDB-lite"/>
    </source>
</evidence>
<evidence type="ECO:0000256" key="7">
    <source>
        <dbReference type="ARBA" id="ARBA00022777"/>
    </source>
</evidence>
<evidence type="ECO:0000259" key="13">
    <source>
        <dbReference type="PROSITE" id="PS50109"/>
    </source>
</evidence>
<evidence type="ECO:0000256" key="6">
    <source>
        <dbReference type="ARBA" id="ARBA00022692"/>
    </source>
</evidence>
<keyword evidence="7 15" id="KW-0418">Kinase</keyword>
<keyword evidence="8 12" id="KW-1133">Transmembrane helix</keyword>
<dbReference type="CDD" id="cd00082">
    <property type="entry name" value="HisKA"/>
    <property type="match status" value="1"/>
</dbReference>
<evidence type="ECO:0000256" key="3">
    <source>
        <dbReference type="ARBA" id="ARBA00012438"/>
    </source>
</evidence>
<evidence type="ECO:0000256" key="5">
    <source>
        <dbReference type="ARBA" id="ARBA00022679"/>
    </source>
</evidence>
<keyword evidence="10 12" id="KW-0472">Membrane</keyword>
<evidence type="ECO:0000256" key="4">
    <source>
        <dbReference type="ARBA" id="ARBA00022553"/>
    </source>
</evidence>
<evidence type="ECO:0000313" key="16">
    <source>
        <dbReference type="Proteomes" id="UP001600941"/>
    </source>
</evidence>
<organism evidence="15 16">
    <name type="scientific">Blautia parvula</name>
    <dbReference type="NCBI Taxonomy" id="2877527"/>
    <lineage>
        <taxon>Bacteria</taxon>
        <taxon>Bacillati</taxon>
        <taxon>Bacillota</taxon>
        <taxon>Clostridia</taxon>
        <taxon>Lachnospirales</taxon>
        <taxon>Lachnospiraceae</taxon>
        <taxon>Blautia</taxon>
    </lineage>
</organism>
<dbReference type="PANTHER" id="PTHR45436">
    <property type="entry name" value="SENSOR HISTIDINE KINASE YKOH"/>
    <property type="match status" value="1"/>
</dbReference>
<keyword evidence="4" id="KW-0597">Phosphoprotein</keyword>
<reference evidence="15 16" key="1">
    <citation type="submission" date="2024-04" db="EMBL/GenBank/DDBJ databases">
        <title>Defined microbial consortia suppress multidrug-resistant proinflammatory Enterobacteriaceae via ecological control.</title>
        <authorList>
            <person name="Furuichi M."/>
            <person name="Kawaguchi T."/>
            <person name="Pust M."/>
            <person name="Yasuma K."/>
            <person name="Plichta D."/>
            <person name="Hasegawa N."/>
            <person name="Ohya T."/>
            <person name="Bhattarai S."/>
            <person name="Sasajima S."/>
            <person name="Aoto Y."/>
            <person name="Tuganbaev T."/>
            <person name="Yaginuma M."/>
            <person name="Ueda M."/>
            <person name="Okahashi N."/>
            <person name="Amafuji K."/>
            <person name="Kiridooshi Y."/>
            <person name="Sugita K."/>
            <person name="Strazar M."/>
            <person name="Skelly A."/>
            <person name="Suda W."/>
            <person name="Hattori M."/>
            <person name="Nakamoto N."/>
            <person name="Caballero S."/>
            <person name="Norman J."/>
            <person name="Olle B."/>
            <person name="Tanoue T."/>
            <person name="Arita M."/>
            <person name="Bucci V."/>
            <person name="Atarashi K."/>
            <person name="Xavier R."/>
            <person name="Honda K."/>
        </authorList>
    </citation>
    <scope>NUCLEOTIDE SEQUENCE [LARGE SCALE GENOMIC DNA]</scope>
    <source>
        <strain evidence="16">k34-0107-D12</strain>
    </source>
</reference>
<keyword evidence="6 12" id="KW-0812">Transmembrane</keyword>
<dbReference type="InterPro" id="IPR003594">
    <property type="entry name" value="HATPase_dom"/>
</dbReference>
<feature type="compositionally biased region" description="Low complexity" evidence="11">
    <location>
        <begin position="406"/>
        <end position="426"/>
    </location>
</feature>
<keyword evidence="16" id="KW-1185">Reference proteome</keyword>
<dbReference type="CDD" id="cd00075">
    <property type="entry name" value="HATPase"/>
    <property type="match status" value="1"/>
</dbReference>
<proteinExistence type="predicted"/>
<dbReference type="GO" id="GO:0016301">
    <property type="term" value="F:kinase activity"/>
    <property type="evidence" value="ECO:0007669"/>
    <property type="project" value="UniProtKB-KW"/>
</dbReference>
<dbReference type="InterPro" id="IPR004358">
    <property type="entry name" value="Sig_transdc_His_kin-like_C"/>
</dbReference>
<feature type="transmembrane region" description="Helical" evidence="12">
    <location>
        <begin position="153"/>
        <end position="172"/>
    </location>
</feature>
<dbReference type="SMART" id="SM00304">
    <property type="entry name" value="HAMP"/>
    <property type="match status" value="1"/>
</dbReference>
<keyword evidence="9" id="KW-0902">Two-component regulatory system</keyword>
<dbReference type="PROSITE" id="PS50885">
    <property type="entry name" value="HAMP"/>
    <property type="match status" value="1"/>
</dbReference>
<dbReference type="CDD" id="cd06225">
    <property type="entry name" value="HAMP"/>
    <property type="match status" value="1"/>
</dbReference>
<comment type="subcellular location">
    <subcellularLocation>
        <location evidence="2">Membrane</location>
    </subcellularLocation>
</comment>
<dbReference type="PANTHER" id="PTHR45436:SF5">
    <property type="entry name" value="SENSOR HISTIDINE KINASE TRCS"/>
    <property type="match status" value="1"/>
</dbReference>
<protein>
    <recommendedName>
        <fullName evidence="3">histidine kinase</fullName>
        <ecNumber evidence="3">2.7.13.3</ecNumber>
    </recommendedName>
</protein>
<evidence type="ECO:0000256" key="1">
    <source>
        <dbReference type="ARBA" id="ARBA00000085"/>
    </source>
</evidence>
<evidence type="ECO:0000256" key="12">
    <source>
        <dbReference type="SAM" id="Phobius"/>
    </source>
</evidence>
<dbReference type="Pfam" id="PF02518">
    <property type="entry name" value="HATPase_c"/>
    <property type="match status" value="1"/>
</dbReference>
<dbReference type="SMART" id="SM00387">
    <property type="entry name" value="HATPase_c"/>
    <property type="match status" value="1"/>
</dbReference>
<evidence type="ECO:0000256" key="2">
    <source>
        <dbReference type="ARBA" id="ARBA00004370"/>
    </source>
</evidence>
<feature type="transmembrane region" description="Helical" evidence="12">
    <location>
        <begin position="12"/>
        <end position="32"/>
    </location>
</feature>
<comment type="catalytic activity">
    <reaction evidence="1">
        <text>ATP + protein L-histidine = ADP + protein N-phospho-L-histidine.</text>
        <dbReference type="EC" id="2.7.13.3"/>
    </reaction>
</comment>
<keyword evidence="5" id="KW-0808">Transferase</keyword>
<evidence type="ECO:0000256" key="9">
    <source>
        <dbReference type="ARBA" id="ARBA00023012"/>
    </source>
</evidence>
<dbReference type="InterPro" id="IPR050428">
    <property type="entry name" value="TCS_sensor_his_kinase"/>
</dbReference>
<dbReference type="RefSeq" id="WP_256129549.1">
    <property type="nucleotide sequence ID" value="NZ_BAABZQ010000001.1"/>
</dbReference>
<feature type="domain" description="Histidine kinase" evidence="13">
    <location>
        <begin position="236"/>
        <end position="465"/>
    </location>
</feature>
<feature type="region of interest" description="Disordered" evidence="11">
    <location>
        <begin position="405"/>
        <end position="426"/>
    </location>
</feature>
<dbReference type="SUPFAM" id="SSF47384">
    <property type="entry name" value="Homodimeric domain of signal transducing histidine kinase"/>
    <property type="match status" value="1"/>
</dbReference>
<accession>A0ABQ0BMK1</accession>
<dbReference type="Gene3D" id="1.10.287.130">
    <property type="match status" value="1"/>
</dbReference>
<dbReference type="PRINTS" id="PR00344">
    <property type="entry name" value="BCTRLSENSOR"/>
</dbReference>
<dbReference type="Pfam" id="PF00512">
    <property type="entry name" value="HisKA"/>
    <property type="match status" value="1"/>
</dbReference>
<dbReference type="InterPro" id="IPR005467">
    <property type="entry name" value="His_kinase_dom"/>
</dbReference>
<dbReference type="InterPro" id="IPR003660">
    <property type="entry name" value="HAMP_dom"/>
</dbReference>
<name>A0ABQ0BMK1_9FIRM</name>
<dbReference type="EC" id="2.7.13.3" evidence="3"/>
<evidence type="ECO:0000259" key="14">
    <source>
        <dbReference type="PROSITE" id="PS50885"/>
    </source>
</evidence>
<dbReference type="Gene3D" id="6.10.340.10">
    <property type="match status" value="1"/>
</dbReference>
<dbReference type="EMBL" id="BAABZQ010000001">
    <property type="protein sequence ID" value="GAA6497758.1"/>
    <property type="molecule type" value="Genomic_DNA"/>
</dbReference>
<dbReference type="Proteomes" id="UP001600941">
    <property type="component" value="Unassembled WGS sequence"/>
</dbReference>